<feature type="region of interest" description="Disordered" evidence="1">
    <location>
        <begin position="1"/>
        <end position="20"/>
    </location>
</feature>
<accession>A0A8T2TTU5</accession>
<organism evidence="2 3">
    <name type="scientific">Ceratopteris richardii</name>
    <name type="common">Triangle waterfern</name>
    <dbReference type="NCBI Taxonomy" id="49495"/>
    <lineage>
        <taxon>Eukaryota</taxon>
        <taxon>Viridiplantae</taxon>
        <taxon>Streptophyta</taxon>
        <taxon>Embryophyta</taxon>
        <taxon>Tracheophyta</taxon>
        <taxon>Polypodiopsida</taxon>
        <taxon>Polypodiidae</taxon>
        <taxon>Polypodiales</taxon>
        <taxon>Pteridineae</taxon>
        <taxon>Pteridaceae</taxon>
        <taxon>Parkerioideae</taxon>
        <taxon>Ceratopteris</taxon>
    </lineage>
</organism>
<reference evidence="2" key="1">
    <citation type="submission" date="2021-08" db="EMBL/GenBank/DDBJ databases">
        <title>WGS assembly of Ceratopteris richardii.</title>
        <authorList>
            <person name="Marchant D.B."/>
            <person name="Chen G."/>
            <person name="Jenkins J."/>
            <person name="Shu S."/>
            <person name="Leebens-Mack J."/>
            <person name="Grimwood J."/>
            <person name="Schmutz J."/>
            <person name="Soltis P."/>
            <person name="Soltis D."/>
            <person name="Chen Z.-H."/>
        </authorList>
    </citation>
    <scope>NUCLEOTIDE SEQUENCE</scope>
    <source>
        <strain evidence="2">Whitten #5841</strain>
        <tissue evidence="2">Leaf</tissue>
    </source>
</reference>
<proteinExistence type="predicted"/>
<evidence type="ECO:0000313" key="3">
    <source>
        <dbReference type="Proteomes" id="UP000825935"/>
    </source>
</evidence>
<sequence length="104" mass="12222">MHGDGNSHFKQKRVERGRGTRVSLSLSLSLSLSQVWSDRMKELHVSADRRARTLMDDRWIICNPLLKNKTVNNDNHFKRQRETRNHFEQQREIANACLYLSLSS</sequence>
<dbReference type="EMBL" id="CM035416">
    <property type="protein sequence ID" value="KAH7425176.1"/>
    <property type="molecule type" value="Genomic_DNA"/>
</dbReference>
<name>A0A8T2TTU5_CERRI</name>
<dbReference type="Proteomes" id="UP000825935">
    <property type="component" value="Chromosome 11"/>
</dbReference>
<comment type="caution">
    <text evidence="2">The sequence shown here is derived from an EMBL/GenBank/DDBJ whole genome shotgun (WGS) entry which is preliminary data.</text>
</comment>
<protein>
    <submittedName>
        <fullName evidence="2">Uncharacterized protein</fullName>
    </submittedName>
</protein>
<dbReference type="AlphaFoldDB" id="A0A8T2TTU5"/>
<gene>
    <name evidence="2" type="ORF">KP509_11G043200</name>
</gene>
<evidence type="ECO:0000256" key="1">
    <source>
        <dbReference type="SAM" id="MobiDB-lite"/>
    </source>
</evidence>
<keyword evidence="3" id="KW-1185">Reference proteome</keyword>
<evidence type="ECO:0000313" key="2">
    <source>
        <dbReference type="EMBL" id="KAH7425176.1"/>
    </source>
</evidence>
<feature type="compositionally biased region" description="Basic and acidic residues" evidence="1">
    <location>
        <begin position="1"/>
        <end position="18"/>
    </location>
</feature>